<organism evidence="9">
    <name type="scientific">marine sediment metagenome</name>
    <dbReference type="NCBI Taxonomy" id="412755"/>
    <lineage>
        <taxon>unclassified sequences</taxon>
        <taxon>metagenomes</taxon>
        <taxon>ecological metagenomes</taxon>
    </lineage>
</organism>
<gene>
    <name evidence="9" type="ORF">S06H3_47432</name>
</gene>
<dbReference type="Gene3D" id="3.40.50.300">
    <property type="entry name" value="P-loop containing nucleotide triphosphate hydrolases"/>
    <property type="match status" value="1"/>
</dbReference>
<dbReference type="Pfam" id="PF13177">
    <property type="entry name" value="DNA_pol3_delta2"/>
    <property type="match status" value="1"/>
</dbReference>
<evidence type="ECO:0000256" key="5">
    <source>
        <dbReference type="ARBA" id="ARBA00022705"/>
    </source>
</evidence>
<sequence length="255" mass="28911">KVSTRPTMSERKAFILSEAEKLNAASQNSLLKVLEEPPEYCCIILLCTRLEKLLPTTKSRCQIIRFTSIAEDRIIEELKEMGVKQKHAQYWANLAQGSLGLACQWAKLELADTNLYETKKELISSLSTCEFADALNLAQWLSDESKKIAAAWTNLDEATSKTDINRKAQKTLVQIIISALHDAMKLNLAGTKRVINFDQKEQIKNLAKRFDPEQSAEKIADSYKTLRWIESSVNEKLIFEQLLLNLATFDTIEVS</sequence>
<evidence type="ECO:0000256" key="1">
    <source>
        <dbReference type="ARBA" id="ARBA00012417"/>
    </source>
</evidence>
<keyword evidence="3" id="KW-0808">Transferase</keyword>
<dbReference type="GO" id="GO:0003887">
    <property type="term" value="F:DNA-directed DNA polymerase activity"/>
    <property type="evidence" value="ECO:0007669"/>
    <property type="project" value="UniProtKB-KW"/>
</dbReference>
<dbReference type="EC" id="2.7.7.7" evidence="1"/>
<dbReference type="GO" id="GO:0003677">
    <property type="term" value="F:DNA binding"/>
    <property type="evidence" value="ECO:0007669"/>
    <property type="project" value="InterPro"/>
</dbReference>
<dbReference type="InterPro" id="IPR027417">
    <property type="entry name" value="P-loop_NTPase"/>
</dbReference>
<comment type="catalytic activity">
    <reaction evidence="7">
        <text>DNA(n) + a 2'-deoxyribonucleoside 5'-triphosphate = DNA(n+1) + diphosphate</text>
        <dbReference type="Rhea" id="RHEA:22508"/>
        <dbReference type="Rhea" id="RHEA-COMP:17339"/>
        <dbReference type="Rhea" id="RHEA-COMP:17340"/>
        <dbReference type="ChEBI" id="CHEBI:33019"/>
        <dbReference type="ChEBI" id="CHEBI:61560"/>
        <dbReference type="ChEBI" id="CHEBI:173112"/>
        <dbReference type="EC" id="2.7.7.7"/>
    </reaction>
</comment>
<keyword evidence="5" id="KW-0235">DNA replication</keyword>
<dbReference type="Pfam" id="PF09115">
    <property type="entry name" value="DNApol3-delta_C"/>
    <property type="match status" value="1"/>
</dbReference>
<dbReference type="PANTHER" id="PTHR11669">
    <property type="entry name" value="REPLICATION FACTOR C / DNA POLYMERASE III GAMMA-TAU SUBUNIT"/>
    <property type="match status" value="1"/>
</dbReference>
<dbReference type="GO" id="GO:0009360">
    <property type="term" value="C:DNA polymerase III complex"/>
    <property type="evidence" value="ECO:0007669"/>
    <property type="project" value="InterPro"/>
</dbReference>
<dbReference type="AlphaFoldDB" id="X1MRC3"/>
<accession>X1MRC3</accession>
<dbReference type="PANTHER" id="PTHR11669:SF8">
    <property type="entry name" value="DNA POLYMERASE III SUBUNIT DELTA"/>
    <property type="match status" value="1"/>
</dbReference>
<evidence type="ECO:0000256" key="4">
    <source>
        <dbReference type="ARBA" id="ARBA00022695"/>
    </source>
</evidence>
<reference evidence="9" key="1">
    <citation type="journal article" date="2014" name="Front. Microbiol.">
        <title>High frequency of phylogenetically diverse reductive dehalogenase-homologous genes in deep subseafloor sedimentary metagenomes.</title>
        <authorList>
            <person name="Kawai M."/>
            <person name="Futagami T."/>
            <person name="Toyoda A."/>
            <person name="Takaki Y."/>
            <person name="Nishi S."/>
            <person name="Hori S."/>
            <person name="Arai W."/>
            <person name="Tsubouchi T."/>
            <person name="Morono Y."/>
            <person name="Uchiyama I."/>
            <person name="Ito T."/>
            <person name="Fujiyama A."/>
            <person name="Inagaki F."/>
            <person name="Takami H."/>
        </authorList>
    </citation>
    <scope>NUCLEOTIDE SEQUENCE</scope>
    <source>
        <strain evidence="9">Expedition CK06-06</strain>
    </source>
</reference>
<protein>
    <recommendedName>
        <fullName evidence="2">DNA polymerase III subunit delta'</fullName>
        <ecNumber evidence="1">2.7.7.7</ecNumber>
    </recommendedName>
</protein>
<feature type="domain" description="DNA polymerase III delta subunit C-terminal" evidence="8">
    <location>
        <begin position="167"/>
        <end position="246"/>
    </location>
</feature>
<feature type="non-terminal residue" evidence="9">
    <location>
        <position position="1"/>
    </location>
</feature>
<evidence type="ECO:0000256" key="6">
    <source>
        <dbReference type="ARBA" id="ARBA00022932"/>
    </source>
</evidence>
<dbReference type="EMBL" id="BARV01029791">
    <property type="protein sequence ID" value="GAI34197.1"/>
    <property type="molecule type" value="Genomic_DNA"/>
</dbReference>
<comment type="caution">
    <text evidence="9">The sequence shown here is derived from an EMBL/GenBank/DDBJ whole genome shotgun (WGS) entry which is preliminary data.</text>
</comment>
<evidence type="ECO:0000259" key="8">
    <source>
        <dbReference type="Pfam" id="PF09115"/>
    </source>
</evidence>
<dbReference type="Gene3D" id="1.20.272.10">
    <property type="match status" value="1"/>
</dbReference>
<dbReference type="InterPro" id="IPR050238">
    <property type="entry name" value="DNA_Rep/Repair_Clamp_Loader"/>
</dbReference>
<dbReference type="InterPro" id="IPR015199">
    <property type="entry name" value="DNA_pol_III_delta_C"/>
</dbReference>
<dbReference type="GO" id="GO:0006261">
    <property type="term" value="P:DNA-templated DNA replication"/>
    <property type="evidence" value="ECO:0007669"/>
    <property type="project" value="TreeGrafter"/>
</dbReference>
<evidence type="ECO:0000256" key="7">
    <source>
        <dbReference type="ARBA" id="ARBA00049244"/>
    </source>
</evidence>
<keyword evidence="4" id="KW-0548">Nucleotidyltransferase</keyword>
<dbReference type="SUPFAM" id="SSF52540">
    <property type="entry name" value="P-loop containing nucleoside triphosphate hydrolases"/>
    <property type="match status" value="1"/>
</dbReference>
<name>X1MRC3_9ZZZZ</name>
<keyword evidence="6" id="KW-0239">DNA-directed DNA polymerase</keyword>
<evidence type="ECO:0000313" key="9">
    <source>
        <dbReference type="EMBL" id="GAI34197.1"/>
    </source>
</evidence>
<evidence type="ECO:0000256" key="3">
    <source>
        <dbReference type="ARBA" id="ARBA00022679"/>
    </source>
</evidence>
<evidence type="ECO:0000256" key="2">
    <source>
        <dbReference type="ARBA" id="ARBA00014363"/>
    </source>
</evidence>
<proteinExistence type="predicted"/>